<dbReference type="STRING" id="1379910.TH63_03425"/>
<feature type="chain" id="PRO_5005211966" description="Secretion system C-terminal sorting domain-containing protein" evidence="1">
    <location>
        <begin position="34"/>
        <end position="1181"/>
    </location>
</feature>
<dbReference type="KEGG" id="ruf:TH63_03425"/>
<accession>A0A0H4VLU3</accession>
<dbReference type="EMBL" id="CP010777">
    <property type="protein sequence ID" value="AKQ44887.1"/>
    <property type="molecule type" value="Genomic_DNA"/>
</dbReference>
<proteinExistence type="predicted"/>
<keyword evidence="4" id="KW-1185">Reference proteome</keyword>
<organism evidence="3 4">
    <name type="scientific">Rufibacter radiotolerans</name>
    <dbReference type="NCBI Taxonomy" id="1379910"/>
    <lineage>
        <taxon>Bacteria</taxon>
        <taxon>Pseudomonadati</taxon>
        <taxon>Bacteroidota</taxon>
        <taxon>Cytophagia</taxon>
        <taxon>Cytophagales</taxon>
        <taxon>Hymenobacteraceae</taxon>
        <taxon>Rufibacter</taxon>
    </lineage>
</organism>
<dbReference type="Gene3D" id="2.60.40.10">
    <property type="entry name" value="Immunoglobulins"/>
    <property type="match status" value="1"/>
</dbReference>
<keyword evidence="1" id="KW-0732">Signal</keyword>
<evidence type="ECO:0000313" key="3">
    <source>
        <dbReference type="EMBL" id="AKQ44887.1"/>
    </source>
</evidence>
<name>A0A0H4VLU3_9BACT</name>
<dbReference type="InterPro" id="IPR013783">
    <property type="entry name" value="Ig-like_fold"/>
</dbReference>
<protein>
    <recommendedName>
        <fullName evidence="2">Secretion system C-terminal sorting domain-containing protein</fullName>
    </recommendedName>
</protein>
<sequence length="1181" mass="125052">MTNSWIACKGKKGFGAWMLVWAFAIFWCSPLQAQTSYQTGDYRTASSGSLAQNEGTALLEQFTSQGTWVSASYPLPTTGTLYVGHPTQLSGVLQLAALQISAQSTFTIPSGSKLTTTSKLAVTSSAELLLTGDLENRGLLQLQASSKLTIKSPTYQASDPLWAGTEEIDASAEIRIEAAAPNSLLFSSSQLTAQPHGYWLGRLTFAPTLTNSQWRLTDASAPLTAQTFTAVVPAGSSLLLLDGSNLSLSFGQDVLLNGGTYYLQNQANSTASLLVPGHFTLKNSTFTLNQTSSSTAITTVDLKGNLVTDATSIINNSSTVTTTGSGLRFSGTTWQAVQVAGIINHVSLAIKPGAMVRLGQHLRLNPSNSVYAGTFTVENGATLDFSADADNNGYQIQGQGYFKLDQGGTLYITSAQGINTSGVTGNVVVTDNRRTFTQLATFVYNGKIPQQTGNAFTTTSNGKILIIDNPSSVTLTNSTGISSSTLISPSGGRLEIRQGLFKATATADINSTGKLVMTGGIYQINMLNNTFPLLTGVYELTGGTIELTGSGEQILRGKTYYNVTIGGDNVGTATSKSISSTTTINQNLTILPNAILDISNKTLKGDGGLTMTGGLFRTNKTTTSVPELNGIAKPYQLTGGTIEFYGSINGQSQSIRGTYGNNAQKLTYHHVLLTATEANTLNEAGNHMLSANFDVTGTLTVMAPAVLQIASNRSIGGTGNFSLEAGATLLYGSAQGIKITGTGTSDGNIRVSGTRNFSTQASYGFIGTGDMVSGDGLPGTVTNLLIAKTGGTITLSKTVNVAEVFTLKSGVFKTDIHELSLLRQDANALQLVDPSFYIQGNLRRSVGSSGTYSFPVGNVTGKRQLDLMSIGLSGNGFQSVVVSFKPLTNHQDSELALMEGGYSYTHIATEGVWNVVPNNTPASGTFTAMASLQGFTNLEDNKFALLIRPVNSTSGKDWETGGGTLAPPDKEGRTVAGGYAKRNFITPFGQLGIATMESVTVLPVTWLSFTGERKGQQVHLQWSTATEINNERFYIEYSADGKQFATVGTVAGAGNSNVIRNYQFQHASAASITTYYRVKQVDYDGKSEYSKVIAVKPGNKSLAQFVAYPNPSHDYLQLANITPDATTTIDILDAKGERMDLSSTALNGTNPVINVQHLRAGNYLLQVKSSAGIQQFRFVKL</sequence>
<evidence type="ECO:0000259" key="2">
    <source>
        <dbReference type="Pfam" id="PF18962"/>
    </source>
</evidence>
<dbReference type="AlphaFoldDB" id="A0A0H4VLU3"/>
<reference evidence="3 4" key="1">
    <citation type="submission" date="2015-01" db="EMBL/GenBank/DDBJ databases">
        <title>Rufibacter sp./DG31D/ whole genome sequencing.</title>
        <authorList>
            <person name="Kim M.K."/>
            <person name="Srinivasan S."/>
            <person name="Lee J.-J."/>
        </authorList>
    </citation>
    <scope>NUCLEOTIDE SEQUENCE [LARGE SCALE GENOMIC DNA]</scope>
    <source>
        <strain evidence="3 4">DG31D</strain>
    </source>
</reference>
<dbReference type="PATRIC" id="fig|1379910.4.peg.738"/>
<gene>
    <name evidence="3" type="ORF">TH63_03425</name>
</gene>
<feature type="signal peptide" evidence="1">
    <location>
        <begin position="1"/>
        <end position="33"/>
    </location>
</feature>
<dbReference type="NCBIfam" id="TIGR04183">
    <property type="entry name" value="Por_Secre_tail"/>
    <property type="match status" value="1"/>
</dbReference>
<dbReference type="Proteomes" id="UP000036458">
    <property type="component" value="Chromosome"/>
</dbReference>
<feature type="domain" description="Secretion system C-terminal sorting" evidence="2">
    <location>
        <begin position="1108"/>
        <end position="1172"/>
    </location>
</feature>
<evidence type="ECO:0000313" key="4">
    <source>
        <dbReference type="Proteomes" id="UP000036458"/>
    </source>
</evidence>
<dbReference type="OrthoDB" id="863479at2"/>
<dbReference type="InterPro" id="IPR026444">
    <property type="entry name" value="Secre_tail"/>
</dbReference>
<dbReference type="Pfam" id="PF18962">
    <property type="entry name" value="Por_Secre_tail"/>
    <property type="match status" value="1"/>
</dbReference>
<dbReference type="RefSeq" id="WP_048919701.1">
    <property type="nucleotide sequence ID" value="NZ_CP010777.1"/>
</dbReference>
<evidence type="ECO:0000256" key="1">
    <source>
        <dbReference type="SAM" id="SignalP"/>
    </source>
</evidence>